<sequence length="119" mass="13034">MKGLSSKAQKPWGCEKQIPDCLTNSKPRRIGSFRRPGGAAGPASCTSEEVSDKSRSAVEMTSDCHRDCEGGERSKGFLVEVVPPKNPSTRSEMTQPSRTNEQYRNHLLLALGPELPPHQ</sequence>
<reference evidence="3" key="2">
    <citation type="submission" date="2015-01" db="EMBL/GenBank/DDBJ databases">
        <title>Evolutionary Origins and Diversification of the Mycorrhizal Mutualists.</title>
        <authorList>
            <consortium name="DOE Joint Genome Institute"/>
            <consortium name="Mycorrhizal Genomics Consortium"/>
            <person name="Kohler A."/>
            <person name="Kuo A."/>
            <person name="Nagy L.G."/>
            <person name="Floudas D."/>
            <person name="Copeland A."/>
            <person name="Barry K.W."/>
            <person name="Cichocki N."/>
            <person name="Veneault-Fourrey C."/>
            <person name="LaButti K."/>
            <person name="Lindquist E.A."/>
            <person name="Lipzen A."/>
            <person name="Lundell T."/>
            <person name="Morin E."/>
            <person name="Murat C."/>
            <person name="Riley R."/>
            <person name="Ohm R."/>
            <person name="Sun H."/>
            <person name="Tunlid A."/>
            <person name="Henrissat B."/>
            <person name="Grigoriev I.V."/>
            <person name="Hibbett D.S."/>
            <person name="Martin F."/>
        </authorList>
    </citation>
    <scope>NUCLEOTIDE SEQUENCE [LARGE SCALE GENOMIC DNA]</scope>
    <source>
        <strain evidence="3">LaAM-08-1</strain>
    </source>
</reference>
<dbReference type="AlphaFoldDB" id="A0A0C9YNQ0"/>
<gene>
    <name evidence="2" type="ORF">K443DRAFT_391972</name>
</gene>
<evidence type="ECO:0000313" key="3">
    <source>
        <dbReference type="Proteomes" id="UP000054477"/>
    </source>
</evidence>
<evidence type="ECO:0000313" key="2">
    <source>
        <dbReference type="EMBL" id="KIK09628.1"/>
    </source>
</evidence>
<name>A0A0C9YNQ0_9AGAR</name>
<proteinExistence type="predicted"/>
<dbReference type="HOGENOM" id="CLU_2061864_0_0_1"/>
<keyword evidence="3" id="KW-1185">Reference proteome</keyword>
<dbReference type="Proteomes" id="UP000054477">
    <property type="component" value="Unassembled WGS sequence"/>
</dbReference>
<evidence type="ECO:0000256" key="1">
    <source>
        <dbReference type="SAM" id="MobiDB-lite"/>
    </source>
</evidence>
<dbReference type="EMBL" id="KN838538">
    <property type="protein sequence ID" value="KIK09628.1"/>
    <property type="molecule type" value="Genomic_DNA"/>
</dbReference>
<reference evidence="2 3" key="1">
    <citation type="submission" date="2014-04" db="EMBL/GenBank/DDBJ databases">
        <authorList>
            <consortium name="DOE Joint Genome Institute"/>
            <person name="Kuo A."/>
            <person name="Kohler A."/>
            <person name="Nagy L.G."/>
            <person name="Floudas D."/>
            <person name="Copeland A."/>
            <person name="Barry K.W."/>
            <person name="Cichocki N."/>
            <person name="Veneault-Fourrey C."/>
            <person name="LaButti K."/>
            <person name="Lindquist E.A."/>
            <person name="Lipzen A."/>
            <person name="Lundell T."/>
            <person name="Morin E."/>
            <person name="Murat C."/>
            <person name="Sun H."/>
            <person name="Tunlid A."/>
            <person name="Henrissat B."/>
            <person name="Grigoriev I.V."/>
            <person name="Hibbett D.S."/>
            <person name="Martin F."/>
            <person name="Nordberg H.P."/>
            <person name="Cantor M.N."/>
            <person name="Hua S.X."/>
        </authorList>
    </citation>
    <scope>NUCLEOTIDE SEQUENCE [LARGE SCALE GENOMIC DNA]</scope>
    <source>
        <strain evidence="2 3">LaAM-08-1</strain>
    </source>
</reference>
<organism evidence="2 3">
    <name type="scientific">Laccaria amethystina LaAM-08-1</name>
    <dbReference type="NCBI Taxonomy" id="1095629"/>
    <lineage>
        <taxon>Eukaryota</taxon>
        <taxon>Fungi</taxon>
        <taxon>Dikarya</taxon>
        <taxon>Basidiomycota</taxon>
        <taxon>Agaricomycotina</taxon>
        <taxon>Agaricomycetes</taxon>
        <taxon>Agaricomycetidae</taxon>
        <taxon>Agaricales</taxon>
        <taxon>Agaricineae</taxon>
        <taxon>Hydnangiaceae</taxon>
        <taxon>Laccaria</taxon>
    </lineage>
</organism>
<protein>
    <submittedName>
        <fullName evidence="2">Uncharacterized protein</fullName>
    </submittedName>
</protein>
<accession>A0A0C9YNQ0</accession>
<feature type="region of interest" description="Disordered" evidence="1">
    <location>
        <begin position="25"/>
        <end position="56"/>
    </location>
</feature>